<evidence type="ECO:0000313" key="2">
    <source>
        <dbReference type="Proteomes" id="UP000675554"/>
    </source>
</evidence>
<organism evidence="1 2">
    <name type="scientific">Streptomyces daliensis</name>
    <dbReference type="NCBI Taxonomy" id="299421"/>
    <lineage>
        <taxon>Bacteria</taxon>
        <taxon>Bacillati</taxon>
        <taxon>Actinomycetota</taxon>
        <taxon>Actinomycetes</taxon>
        <taxon>Kitasatosporales</taxon>
        <taxon>Streptomycetaceae</taxon>
        <taxon>Streptomyces</taxon>
    </lineage>
</organism>
<accession>A0A8T4IQM2</accession>
<sequence>MTTSPTAHDYTWFRERFPDLAEAYCVTLVEGLSPREALLRLGVNSEIRVLWGVRALCEAAFGDWELWDGVRAFVSAAAVGNWALVIEPNGFLAAVEQGQEKLSRGTRQITCFKGVSGNEHFSWVEDGEALLEFDLLTPGERFGREADKAAGQIRAAGFDLRDVEEPDDALYEEAAFALAERLTGVPLDADLLDGASYLCGMAPELP</sequence>
<dbReference type="EMBL" id="JAGSMN010000291">
    <property type="protein sequence ID" value="MBR7674035.1"/>
    <property type="molecule type" value="Genomic_DNA"/>
</dbReference>
<protein>
    <submittedName>
        <fullName evidence="1">Uncharacterized protein</fullName>
    </submittedName>
</protein>
<name>A0A8T4IQM2_9ACTN</name>
<proteinExistence type="predicted"/>
<keyword evidence="2" id="KW-1185">Reference proteome</keyword>
<dbReference type="InterPro" id="IPR045592">
    <property type="entry name" value="DUF6461"/>
</dbReference>
<reference evidence="1" key="1">
    <citation type="submission" date="2021-04" db="EMBL/GenBank/DDBJ databases">
        <title>Sequencing of actinobacteria type strains.</title>
        <authorList>
            <person name="Nguyen G.-S."/>
            <person name="Wentzel A."/>
        </authorList>
    </citation>
    <scope>NUCLEOTIDE SEQUENCE</scope>
    <source>
        <strain evidence="1">DSM 42095</strain>
    </source>
</reference>
<dbReference type="Proteomes" id="UP000675554">
    <property type="component" value="Unassembled WGS sequence"/>
</dbReference>
<dbReference type="Pfam" id="PF20062">
    <property type="entry name" value="DUF6461"/>
    <property type="match status" value="1"/>
</dbReference>
<gene>
    <name evidence="1" type="ORF">KDA82_13620</name>
</gene>
<dbReference type="AlphaFoldDB" id="A0A8T4IQM2"/>
<evidence type="ECO:0000313" key="1">
    <source>
        <dbReference type="EMBL" id="MBR7674035.1"/>
    </source>
</evidence>
<comment type="caution">
    <text evidence="1">The sequence shown here is derived from an EMBL/GenBank/DDBJ whole genome shotgun (WGS) entry which is preliminary data.</text>
</comment>